<feature type="domain" description="Tyrosine-protein kinase G-rich" evidence="9">
    <location>
        <begin position="320"/>
        <end position="393"/>
    </location>
</feature>
<keyword evidence="2" id="KW-1003">Cell membrane</keyword>
<feature type="transmembrane region" description="Helical" evidence="7">
    <location>
        <begin position="375"/>
        <end position="393"/>
    </location>
</feature>
<evidence type="ECO:0000313" key="11">
    <source>
        <dbReference type="Proteomes" id="UP001246372"/>
    </source>
</evidence>
<accession>A0ABU3PFE8</accession>
<dbReference type="InterPro" id="IPR032807">
    <property type="entry name" value="GNVR"/>
</dbReference>
<reference evidence="10" key="1">
    <citation type="submission" date="2023-09" db="EMBL/GenBank/DDBJ databases">
        <title>Paucibacter sp. APW11 Genome sequencing and assembly.</title>
        <authorList>
            <person name="Kim I."/>
        </authorList>
    </citation>
    <scope>NUCLEOTIDE SEQUENCE</scope>
    <source>
        <strain evidence="10">APW11</strain>
    </source>
</reference>
<comment type="caution">
    <text evidence="10">The sequence shown here is derived from an EMBL/GenBank/DDBJ whole genome shotgun (WGS) entry which is preliminary data.</text>
</comment>
<keyword evidence="4 7" id="KW-1133">Transmembrane helix</keyword>
<keyword evidence="5 7" id="KW-0472">Membrane</keyword>
<feature type="transmembrane region" description="Helical" evidence="7">
    <location>
        <begin position="63"/>
        <end position="84"/>
    </location>
</feature>
<evidence type="ECO:0000256" key="1">
    <source>
        <dbReference type="ARBA" id="ARBA00004651"/>
    </source>
</evidence>
<name>A0ABU3PFE8_9BURK</name>
<protein>
    <submittedName>
        <fullName evidence="10">Wzz/FepE/Etk N-terminal domain-containing protein</fullName>
    </submittedName>
</protein>
<dbReference type="Proteomes" id="UP001246372">
    <property type="component" value="Unassembled WGS sequence"/>
</dbReference>
<keyword evidence="6" id="KW-0175">Coiled coil</keyword>
<organism evidence="10 11">
    <name type="scientific">Roseateles aquae</name>
    <dbReference type="NCBI Taxonomy" id="3077235"/>
    <lineage>
        <taxon>Bacteria</taxon>
        <taxon>Pseudomonadati</taxon>
        <taxon>Pseudomonadota</taxon>
        <taxon>Betaproteobacteria</taxon>
        <taxon>Burkholderiales</taxon>
        <taxon>Sphaerotilaceae</taxon>
        <taxon>Roseateles</taxon>
    </lineage>
</organism>
<evidence type="ECO:0000256" key="3">
    <source>
        <dbReference type="ARBA" id="ARBA00022692"/>
    </source>
</evidence>
<evidence type="ECO:0000313" key="10">
    <source>
        <dbReference type="EMBL" id="MDT9001268.1"/>
    </source>
</evidence>
<sequence>MDTDPVPVRYWGGRAKDFEELSAAAHRESNLSQMPADAKKPALDQFEDTIDLSELARRLRGRLALITAGPIAAAAIAYGATYLITPTFTAKTSLLPPQQNQSMASSAIASLGSLIGLAGGAGVRTAADQYVALMQSATVSDRLIKRFKLNEVYDIKLASNVRQHLANKVRITIGKKDGLIAIEVDDTDPQRSADLANAYVEELRRISSELAITEAQQRRVFFEQQMQQSKARLASAQLALQDSGFNPGALKSEPKAAAESYAKLKAELTAAEIKVQTLRARLSDGAPEMQQALAQLGAIRGQLSNLEATSAPHGDGRQADYLSRYRDFKYEESLFELFAKQFELAKVDESREGALIQIVDTATPPDQKSKPRRSVFALLGGFLGLLVSIAWALQSRKA</sequence>
<evidence type="ECO:0000256" key="5">
    <source>
        <dbReference type="ARBA" id="ARBA00023136"/>
    </source>
</evidence>
<evidence type="ECO:0000256" key="7">
    <source>
        <dbReference type="SAM" id="Phobius"/>
    </source>
</evidence>
<dbReference type="InterPro" id="IPR050445">
    <property type="entry name" value="Bact_polysacc_biosynth/exp"/>
</dbReference>
<evidence type="ECO:0000256" key="2">
    <source>
        <dbReference type="ARBA" id="ARBA00022475"/>
    </source>
</evidence>
<dbReference type="Pfam" id="PF02706">
    <property type="entry name" value="Wzz"/>
    <property type="match status" value="1"/>
</dbReference>
<dbReference type="Pfam" id="PF13807">
    <property type="entry name" value="GNVR"/>
    <property type="match status" value="1"/>
</dbReference>
<dbReference type="EMBL" id="JAVXZY010000008">
    <property type="protein sequence ID" value="MDT9001268.1"/>
    <property type="molecule type" value="Genomic_DNA"/>
</dbReference>
<evidence type="ECO:0000259" key="8">
    <source>
        <dbReference type="Pfam" id="PF02706"/>
    </source>
</evidence>
<feature type="coiled-coil region" evidence="6">
    <location>
        <begin position="261"/>
        <end position="309"/>
    </location>
</feature>
<dbReference type="PANTHER" id="PTHR32309:SF13">
    <property type="entry name" value="FERRIC ENTEROBACTIN TRANSPORT PROTEIN FEPE"/>
    <property type="match status" value="1"/>
</dbReference>
<dbReference type="PANTHER" id="PTHR32309">
    <property type="entry name" value="TYROSINE-PROTEIN KINASE"/>
    <property type="match status" value="1"/>
</dbReference>
<evidence type="ECO:0000256" key="6">
    <source>
        <dbReference type="SAM" id="Coils"/>
    </source>
</evidence>
<proteinExistence type="predicted"/>
<evidence type="ECO:0000259" key="9">
    <source>
        <dbReference type="Pfam" id="PF13807"/>
    </source>
</evidence>
<dbReference type="InterPro" id="IPR003856">
    <property type="entry name" value="LPS_length_determ_N"/>
</dbReference>
<evidence type="ECO:0000256" key="4">
    <source>
        <dbReference type="ARBA" id="ARBA00022989"/>
    </source>
</evidence>
<feature type="domain" description="Polysaccharide chain length determinant N-terminal" evidence="8">
    <location>
        <begin position="48"/>
        <end position="145"/>
    </location>
</feature>
<dbReference type="RefSeq" id="WP_315652149.1">
    <property type="nucleotide sequence ID" value="NZ_JAVXZY010000008.1"/>
</dbReference>
<feature type="transmembrane region" description="Helical" evidence="7">
    <location>
        <begin position="104"/>
        <end position="127"/>
    </location>
</feature>
<comment type="subcellular location">
    <subcellularLocation>
        <location evidence="1">Cell membrane</location>
        <topology evidence="1">Multi-pass membrane protein</topology>
    </subcellularLocation>
</comment>
<keyword evidence="3 7" id="KW-0812">Transmembrane</keyword>
<gene>
    <name evidence="10" type="ORF">RQP53_18460</name>
</gene>
<keyword evidence="11" id="KW-1185">Reference proteome</keyword>